<dbReference type="EMBL" id="ACBW01000145">
    <property type="protein sequence ID" value="EEF76570.1"/>
    <property type="molecule type" value="Genomic_DNA"/>
</dbReference>
<evidence type="ECO:0000313" key="1">
    <source>
        <dbReference type="EMBL" id="EEF76570.1"/>
    </source>
</evidence>
<accession>S0F909</accession>
<dbReference type="Proteomes" id="UP000014073">
    <property type="component" value="Unassembled WGS sequence"/>
</dbReference>
<dbReference type="STRING" id="547042.BACCOPRO_02075"/>
<protein>
    <submittedName>
        <fullName evidence="1">Uncharacterized protein</fullName>
    </submittedName>
</protein>
<keyword evidence="2" id="KW-1185">Reference proteome</keyword>
<reference evidence="1 2" key="1">
    <citation type="submission" date="2008-12" db="EMBL/GenBank/DDBJ databases">
        <authorList>
            <person name="Fulton L."/>
            <person name="Clifton S."/>
            <person name="Fulton B."/>
            <person name="Xu J."/>
            <person name="Minx P."/>
            <person name="Pepin K.H."/>
            <person name="Johnson M."/>
            <person name="Bhonagiri V."/>
            <person name="Nash W.E."/>
            <person name="Mardis E.R."/>
            <person name="Wilson R.K."/>
        </authorList>
    </citation>
    <scope>NUCLEOTIDE SEQUENCE [LARGE SCALE GENOMIC DNA]</scope>
    <source>
        <strain evidence="1 2">DSM 18228</strain>
    </source>
</reference>
<comment type="caution">
    <text evidence="1">The sequence shown here is derived from an EMBL/GenBank/DDBJ whole genome shotgun (WGS) entry which is preliminary data.</text>
</comment>
<sequence length="55" mass="6520">MTGIHILLFRRPIRLRTVNIPTCLYIFFDAFSAYLKNNFKPEPGNRAESLYTREN</sequence>
<name>S0F909_9BACT</name>
<proteinExistence type="predicted"/>
<organism evidence="1 2">
    <name type="scientific">Phocaeicola coprophilus DSM 18228 = JCM 13818</name>
    <dbReference type="NCBI Taxonomy" id="547042"/>
    <lineage>
        <taxon>Bacteria</taxon>
        <taxon>Pseudomonadati</taxon>
        <taxon>Bacteroidota</taxon>
        <taxon>Bacteroidia</taxon>
        <taxon>Bacteroidales</taxon>
        <taxon>Bacteroidaceae</taxon>
        <taxon>Phocaeicola</taxon>
    </lineage>
</organism>
<dbReference type="AlphaFoldDB" id="S0F909"/>
<evidence type="ECO:0000313" key="2">
    <source>
        <dbReference type="Proteomes" id="UP000014073"/>
    </source>
</evidence>
<gene>
    <name evidence="1" type="ORF">BACCOPRO_02075</name>
</gene>
<dbReference type="HOGENOM" id="CLU_3022236_0_0_10"/>